<keyword evidence="3" id="KW-1185">Reference proteome</keyword>
<comment type="caution">
    <text evidence="2">The sequence shown here is derived from an EMBL/GenBank/DDBJ whole genome shotgun (WGS) entry which is preliminary data.</text>
</comment>
<dbReference type="InterPro" id="IPR036291">
    <property type="entry name" value="NAD(P)-bd_dom_sf"/>
</dbReference>
<evidence type="ECO:0000313" key="3">
    <source>
        <dbReference type="Proteomes" id="UP000654075"/>
    </source>
</evidence>
<reference evidence="2" key="1">
    <citation type="submission" date="2021-02" db="EMBL/GenBank/DDBJ databases">
        <authorList>
            <person name="Dougan E. K."/>
            <person name="Rhodes N."/>
            <person name="Thang M."/>
            <person name="Chan C."/>
        </authorList>
    </citation>
    <scope>NUCLEOTIDE SEQUENCE</scope>
</reference>
<dbReference type="Gene3D" id="3.40.50.720">
    <property type="entry name" value="NAD(P)-binding Rossmann-like Domain"/>
    <property type="match status" value="1"/>
</dbReference>
<dbReference type="EMBL" id="CAJNNV010005838">
    <property type="protein sequence ID" value="CAE8592706.1"/>
    <property type="molecule type" value="Genomic_DNA"/>
</dbReference>
<gene>
    <name evidence="2" type="ORF">PGLA1383_LOCUS11340</name>
</gene>
<dbReference type="InterPro" id="IPR016040">
    <property type="entry name" value="NAD(P)-bd_dom"/>
</dbReference>
<evidence type="ECO:0000313" key="2">
    <source>
        <dbReference type="EMBL" id="CAE8592706.1"/>
    </source>
</evidence>
<dbReference type="AlphaFoldDB" id="A0A813E407"/>
<feature type="non-terminal residue" evidence="2">
    <location>
        <position position="108"/>
    </location>
</feature>
<accession>A0A813E407</accession>
<proteinExistence type="predicted"/>
<evidence type="ECO:0000259" key="1">
    <source>
        <dbReference type="Pfam" id="PF13460"/>
    </source>
</evidence>
<dbReference type="Proteomes" id="UP000654075">
    <property type="component" value="Unassembled WGS sequence"/>
</dbReference>
<protein>
    <recommendedName>
        <fullName evidence="1">NAD(P)-binding domain-containing protein</fullName>
    </recommendedName>
</protein>
<dbReference type="SUPFAM" id="SSF51735">
    <property type="entry name" value="NAD(P)-binding Rossmann-fold domains"/>
    <property type="match status" value="1"/>
</dbReference>
<dbReference type="Pfam" id="PF13460">
    <property type="entry name" value="NAD_binding_10"/>
    <property type="match status" value="1"/>
</dbReference>
<sequence>APHKMTNVGAGLHVAVVGAYGGLGKALVASLLDAGYTVTAIARNTSGRATLGDAVTVVEADVSSHAEVLSVFRSLAPKPVAVMSAVSDGASGTSLVMNKKTLPTVLQR</sequence>
<name>A0A813E407_POLGL</name>
<organism evidence="2 3">
    <name type="scientific">Polarella glacialis</name>
    <name type="common">Dinoflagellate</name>
    <dbReference type="NCBI Taxonomy" id="89957"/>
    <lineage>
        <taxon>Eukaryota</taxon>
        <taxon>Sar</taxon>
        <taxon>Alveolata</taxon>
        <taxon>Dinophyceae</taxon>
        <taxon>Suessiales</taxon>
        <taxon>Suessiaceae</taxon>
        <taxon>Polarella</taxon>
    </lineage>
</organism>
<feature type="domain" description="NAD(P)-binding" evidence="1">
    <location>
        <begin position="18"/>
        <end position="91"/>
    </location>
</feature>